<comment type="caution">
    <text evidence="2">The sequence shown here is derived from an EMBL/GenBank/DDBJ whole genome shotgun (WGS) entry which is preliminary data.</text>
</comment>
<organism evidence="2 3">
    <name type="scientific">Polarella glacialis</name>
    <name type="common">Dinoflagellate</name>
    <dbReference type="NCBI Taxonomy" id="89957"/>
    <lineage>
        <taxon>Eukaryota</taxon>
        <taxon>Sar</taxon>
        <taxon>Alveolata</taxon>
        <taxon>Dinophyceae</taxon>
        <taxon>Suessiales</taxon>
        <taxon>Suessiaceae</taxon>
        <taxon>Polarella</taxon>
    </lineage>
</organism>
<evidence type="ECO:0000313" key="2">
    <source>
        <dbReference type="EMBL" id="CAE8737871.1"/>
    </source>
</evidence>
<evidence type="ECO:0000256" key="1">
    <source>
        <dbReference type="SAM" id="MobiDB-lite"/>
    </source>
</evidence>
<feature type="compositionally biased region" description="Gly residues" evidence="1">
    <location>
        <begin position="82"/>
        <end position="104"/>
    </location>
</feature>
<feature type="non-terminal residue" evidence="2">
    <location>
        <position position="146"/>
    </location>
</feature>
<feature type="region of interest" description="Disordered" evidence="1">
    <location>
        <begin position="32"/>
        <end position="146"/>
    </location>
</feature>
<accession>A0A813LU38</accession>
<dbReference type="AlphaFoldDB" id="A0A813LU38"/>
<dbReference type="Proteomes" id="UP000626109">
    <property type="component" value="Unassembled WGS sequence"/>
</dbReference>
<protein>
    <submittedName>
        <fullName evidence="2">Uncharacterized protein</fullName>
    </submittedName>
</protein>
<sequence length="146" mass="15558">MRDDVASMKFMETLSLTGDQQSISYVRHAAVHTTSPKRSTQRQHVQPSASAVHEVSIVRSSEQTGGESRNSLGPGVNPGMSIGLGGPGLAGPGMGLDLGNGMGKGTSSQLLRCIKEFTAPRRRTRSSSWRSNRRQSSLTSSRTNSS</sequence>
<evidence type="ECO:0000313" key="3">
    <source>
        <dbReference type="Proteomes" id="UP000626109"/>
    </source>
</evidence>
<reference evidence="2" key="1">
    <citation type="submission" date="2021-02" db="EMBL/GenBank/DDBJ databases">
        <authorList>
            <person name="Dougan E. K."/>
            <person name="Rhodes N."/>
            <person name="Thang M."/>
            <person name="Chan C."/>
        </authorList>
    </citation>
    <scope>NUCLEOTIDE SEQUENCE</scope>
</reference>
<gene>
    <name evidence="2" type="ORF">PGLA2088_LOCUS48942</name>
</gene>
<proteinExistence type="predicted"/>
<feature type="compositionally biased region" description="Polar residues" evidence="1">
    <location>
        <begin position="58"/>
        <end position="71"/>
    </location>
</feature>
<name>A0A813LU38_POLGL</name>
<feature type="compositionally biased region" description="Low complexity" evidence="1">
    <location>
        <begin position="126"/>
        <end position="146"/>
    </location>
</feature>
<feature type="compositionally biased region" description="Polar residues" evidence="1">
    <location>
        <begin position="32"/>
        <end position="49"/>
    </location>
</feature>
<dbReference type="EMBL" id="CAJNNW010036835">
    <property type="protein sequence ID" value="CAE8737871.1"/>
    <property type="molecule type" value="Genomic_DNA"/>
</dbReference>